<dbReference type="InterPro" id="IPR029026">
    <property type="entry name" value="tRNA_m1G_MTases_N"/>
</dbReference>
<dbReference type="Proteomes" id="UP000265643">
    <property type="component" value="Unassembled WGS sequence"/>
</dbReference>
<dbReference type="GO" id="GO:0008173">
    <property type="term" value="F:RNA methyltransferase activity"/>
    <property type="evidence" value="ECO:0007669"/>
    <property type="project" value="InterPro"/>
</dbReference>
<dbReference type="AlphaFoldDB" id="A0A391PCC7"/>
<dbReference type="InterPro" id="IPR029064">
    <property type="entry name" value="Ribosomal_eL30-like_sf"/>
</dbReference>
<dbReference type="RefSeq" id="WP_117603496.1">
    <property type="nucleotide sequence ID" value="NZ_BHGK01000001.1"/>
</dbReference>
<dbReference type="GO" id="GO:0005737">
    <property type="term" value="C:cytoplasm"/>
    <property type="evidence" value="ECO:0007669"/>
    <property type="project" value="UniProtKB-ARBA"/>
</dbReference>
<dbReference type="InterPro" id="IPR053888">
    <property type="entry name" value="MRM3-like_sub_bind"/>
</dbReference>
<dbReference type="PANTHER" id="PTHR43191">
    <property type="entry name" value="RRNA METHYLTRANSFERASE 3"/>
    <property type="match status" value="1"/>
</dbReference>
<proteinExistence type="inferred from homology"/>
<dbReference type="InterPro" id="IPR051259">
    <property type="entry name" value="rRNA_Methyltransferase"/>
</dbReference>
<keyword evidence="2 5" id="KW-0489">Methyltransferase</keyword>
<accession>A0A391PCC7</accession>
<dbReference type="GO" id="GO:0003723">
    <property type="term" value="F:RNA binding"/>
    <property type="evidence" value="ECO:0007669"/>
    <property type="project" value="InterPro"/>
</dbReference>
<dbReference type="EMBL" id="BHGK01000001">
    <property type="protein sequence ID" value="GCA67469.1"/>
    <property type="molecule type" value="Genomic_DNA"/>
</dbReference>
<organism evidence="5 6">
    <name type="scientific">Mediterraneibacter butyricigenes</name>
    <dbReference type="NCBI Taxonomy" id="2316025"/>
    <lineage>
        <taxon>Bacteria</taxon>
        <taxon>Bacillati</taxon>
        <taxon>Bacillota</taxon>
        <taxon>Clostridia</taxon>
        <taxon>Lachnospirales</taxon>
        <taxon>Lachnospiraceae</taxon>
        <taxon>Mediterraneibacter</taxon>
    </lineage>
</organism>
<name>A0A391PCC7_9FIRM</name>
<dbReference type="InterPro" id="IPR029028">
    <property type="entry name" value="Alpha/beta_knot_MTases"/>
</dbReference>
<dbReference type="Gene3D" id="3.30.1330.30">
    <property type="match status" value="1"/>
</dbReference>
<dbReference type="SUPFAM" id="SSF55315">
    <property type="entry name" value="L30e-like"/>
    <property type="match status" value="1"/>
</dbReference>
<keyword evidence="3 5" id="KW-0808">Transferase</keyword>
<comment type="similarity">
    <text evidence="1">Belongs to the class IV-like SAM-binding methyltransferase superfamily. RNA methyltransferase TrmH family.</text>
</comment>
<evidence type="ECO:0000313" key="5">
    <source>
        <dbReference type="EMBL" id="GCA67469.1"/>
    </source>
</evidence>
<dbReference type="GO" id="GO:0032259">
    <property type="term" value="P:methylation"/>
    <property type="evidence" value="ECO:0007669"/>
    <property type="project" value="UniProtKB-KW"/>
</dbReference>
<dbReference type="InterPro" id="IPR001537">
    <property type="entry name" value="SpoU_MeTrfase"/>
</dbReference>
<comment type="caution">
    <text evidence="5">The sequence shown here is derived from an EMBL/GenBank/DDBJ whole genome shotgun (WGS) entry which is preliminary data.</text>
</comment>
<dbReference type="Pfam" id="PF22435">
    <property type="entry name" value="MRM3-like_sub_bind"/>
    <property type="match status" value="1"/>
</dbReference>
<evidence type="ECO:0000256" key="1">
    <source>
        <dbReference type="ARBA" id="ARBA00007228"/>
    </source>
</evidence>
<evidence type="ECO:0000256" key="2">
    <source>
        <dbReference type="ARBA" id="ARBA00022603"/>
    </source>
</evidence>
<dbReference type="Pfam" id="PF00588">
    <property type="entry name" value="SpoU_methylase"/>
    <property type="match status" value="1"/>
</dbReference>
<reference evidence="6" key="1">
    <citation type="submission" date="2018-09" db="EMBL/GenBank/DDBJ databases">
        <title>Draft Genome Sequence of Mediterraneibacter sp. KCTC 15684.</title>
        <authorList>
            <person name="Kim J.S."/>
            <person name="Han K.I."/>
            <person name="Suh M.K."/>
            <person name="Lee K.C."/>
            <person name="Eom M.K."/>
            <person name="Lee J.H."/>
            <person name="Park S.H."/>
            <person name="Kang S.W."/>
            <person name="Park J.E."/>
            <person name="Oh B.S."/>
            <person name="Yu S.Y."/>
            <person name="Choi S.H."/>
            <person name="Lee D.H."/>
            <person name="Yoon H."/>
            <person name="Kim B."/>
            <person name="Yang S.J."/>
            <person name="Lee J.S."/>
        </authorList>
    </citation>
    <scope>NUCLEOTIDE SEQUENCE [LARGE SCALE GENOMIC DNA]</scope>
    <source>
        <strain evidence="6">KCTC 15684</strain>
    </source>
</reference>
<gene>
    <name evidence="5" type="ORF">KGMB01110_19050</name>
</gene>
<dbReference type="GO" id="GO:0006396">
    <property type="term" value="P:RNA processing"/>
    <property type="evidence" value="ECO:0007669"/>
    <property type="project" value="InterPro"/>
</dbReference>
<evidence type="ECO:0000313" key="6">
    <source>
        <dbReference type="Proteomes" id="UP000265643"/>
    </source>
</evidence>
<evidence type="ECO:0000256" key="3">
    <source>
        <dbReference type="ARBA" id="ARBA00022679"/>
    </source>
</evidence>
<evidence type="ECO:0000259" key="4">
    <source>
        <dbReference type="SMART" id="SM00967"/>
    </source>
</evidence>
<sequence>MIRITSATNARVKELLKLKKQSKYRQEQGVYLVEGIRMCKEAPIHEIGQIWVSDSFQEQHPEFANEFEMVRTFYEVPDEIFQRLSDTQHPQGVLCVMRQKRYEIGLILKQEHPLLMVLDHLQDPGNVGTILRAGEAAGVTGVILSAGCADIYNPKVIRSTMGSIYRMPFVYVEDLPEVLEELKRRGIHCYAAHLEGKNSYDRESYVKGSAFLIGNEGNGLSEEVAACADIRIRIPMLGQVESLNAAAAATVLMFEAARQRREEIG</sequence>
<protein>
    <submittedName>
        <fullName evidence="5">RNA methyltransferase</fullName>
    </submittedName>
</protein>
<dbReference type="InterPro" id="IPR013123">
    <property type="entry name" value="SpoU_subst-bd"/>
</dbReference>
<keyword evidence="6" id="KW-1185">Reference proteome</keyword>
<dbReference type="SMART" id="SM00967">
    <property type="entry name" value="SpoU_sub_bind"/>
    <property type="match status" value="1"/>
</dbReference>
<feature type="domain" description="RNA 2-O ribose methyltransferase substrate binding" evidence="4">
    <location>
        <begin position="32"/>
        <end position="103"/>
    </location>
</feature>
<dbReference type="PANTHER" id="PTHR43191:SF2">
    <property type="entry name" value="RRNA METHYLTRANSFERASE 3, MITOCHONDRIAL"/>
    <property type="match status" value="1"/>
</dbReference>
<dbReference type="Gene3D" id="3.40.1280.10">
    <property type="match status" value="1"/>
</dbReference>
<dbReference type="SUPFAM" id="SSF75217">
    <property type="entry name" value="alpha/beta knot"/>
    <property type="match status" value="1"/>
</dbReference>
<dbReference type="CDD" id="cd18095">
    <property type="entry name" value="SpoU-like_rRNA-MTase"/>
    <property type="match status" value="1"/>
</dbReference>